<dbReference type="InterPro" id="IPR037066">
    <property type="entry name" value="Plug_dom_sf"/>
</dbReference>
<dbReference type="InterPro" id="IPR008969">
    <property type="entry name" value="CarboxyPept-like_regulatory"/>
</dbReference>
<dbReference type="InterPro" id="IPR039426">
    <property type="entry name" value="TonB-dep_rcpt-like"/>
</dbReference>
<comment type="subcellular location">
    <subcellularLocation>
        <location evidence="1 7">Cell outer membrane</location>
        <topology evidence="1 7">Multi-pass membrane protein</topology>
    </subcellularLocation>
</comment>
<dbReference type="Pfam" id="PF13715">
    <property type="entry name" value="CarbopepD_reg_2"/>
    <property type="match status" value="1"/>
</dbReference>
<proteinExistence type="inferred from homology"/>
<evidence type="ECO:0000256" key="6">
    <source>
        <dbReference type="ARBA" id="ARBA00023237"/>
    </source>
</evidence>
<keyword evidence="6 7" id="KW-0998">Cell outer membrane</keyword>
<dbReference type="PROSITE" id="PS52016">
    <property type="entry name" value="TONB_DEPENDENT_REC_3"/>
    <property type="match status" value="1"/>
</dbReference>
<dbReference type="OrthoDB" id="9768177at2"/>
<gene>
    <name evidence="9" type="ORF">EWE74_11455</name>
</gene>
<dbReference type="Pfam" id="PF07715">
    <property type="entry name" value="Plug"/>
    <property type="match status" value="1"/>
</dbReference>
<dbReference type="Gene3D" id="2.60.40.1120">
    <property type="entry name" value="Carboxypeptidase-like, regulatory domain"/>
    <property type="match status" value="1"/>
</dbReference>
<dbReference type="GO" id="GO:0009279">
    <property type="term" value="C:cell outer membrane"/>
    <property type="evidence" value="ECO:0007669"/>
    <property type="project" value="UniProtKB-SubCell"/>
</dbReference>
<dbReference type="Proteomes" id="UP000292855">
    <property type="component" value="Unassembled WGS sequence"/>
</dbReference>
<keyword evidence="10" id="KW-1185">Reference proteome</keyword>
<dbReference type="NCBIfam" id="TIGR04056">
    <property type="entry name" value="OMP_RagA_SusC"/>
    <property type="match status" value="1"/>
</dbReference>
<dbReference type="NCBIfam" id="TIGR04057">
    <property type="entry name" value="SusC_RagA_signa"/>
    <property type="match status" value="1"/>
</dbReference>
<dbReference type="AlphaFoldDB" id="A0A4Q6XQR3"/>
<evidence type="ECO:0000313" key="9">
    <source>
        <dbReference type="EMBL" id="RZF59764.1"/>
    </source>
</evidence>
<dbReference type="InterPro" id="IPR023997">
    <property type="entry name" value="TonB-dep_OMP_SusC/RagA_CS"/>
</dbReference>
<dbReference type="InterPro" id="IPR036942">
    <property type="entry name" value="Beta-barrel_TonB_sf"/>
</dbReference>
<feature type="domain" description="TonB-dependent receptor plug" evidence="8">
    <location>
        <begin position="231"/>
        <end position="354"/>
    </location>
</feature>
<dbReference type="InterPro" id="IPR012910">
    <property type="entry name" value="Plug_dom"/>
</dbReference>
<reference evidence="9 10" key="1">
    <citation type="submission" date="2019-02" db="EMBL/GenBank/DDBJ databases">
        <authorList>
            <person name="Li Y."/>
        </authorList>
    </citation>
    <scope>NUCLEOTIDE SEQUENCE [LARGE SCALE GENOMIC DNA]</scope>
    <source>
        <strain evidence="9 10">30C10-4-7</strain>
    </source>
</reference>
<dbReference type="Gene3D" id="2.40.170.20">
    <property type="entry name" value="TonB-dependent receptor, beta-barrel domain"/>
    <property type="match status" value="1"/>
</dbReference>
<evidence type="ECO:0000256" key="1">
    <source>
        <dbReference type="ARBA" id="ARBA00004571"/>
    </source>
</evidence>
<evidence type="ECO:0000313" key="10">
    <source>
        <dbReference type="Proteomes" id="UP000292855"/>
    </source>
</evidence>
<dbReference type="SUPFAM" id="SSF49464">
    <property type="entry name" value="Carboxypeptidase regulatory domain-like"/>
    <property type="match status" value="1"/>
</dbReference>
<dbReference type="EMBL" id="SGIT01000002">
    <property type="protein sequence ID" value="RZF59764.1"/>
    <property type="molecule type" value="Genomic_DNA"/>
</dbReference>
<keyword evidence="5 7" id="KW-0472">Membrane</keyword>
<evidence type="ECO:0000256" key="5">
    <source>
        <dbReference type="ARBA" id="ARBA00023136"/>
    </source>
</evidence>
<protein>
    <submittedName>
        <fullName evidence="9">SusC/RagA family TonB-linked outer membrane protein</fullName>
    </submittedName>
</protein>
<evidence type="ECO:0000256" key="2">
    <source>
        <dbReference type="ARBA" id="ARBA00022448"/>
    </source>
</evidence>
<evidence type="ECO:0000256" key="7">
    <source>
        <dbReference type="PROSITE-ProRule" id="PRU01360"/>
    </source>
</evidence>
<dbReference type="InterPro" id="IPR023996">
    <property type="entry name" value="TonB-dep_OMP_SusC/RagA"/>
</dbReference>
<evidence type="ECO:0000259" key="8">
    <source>
        <dbReference type="Pfam" id="PF07715"/>
    </source>
</evidence>
<sequence length="1228" mass="137622">MNYFLFDKRRKEAWKPPIVLILRTMKITTFLLLVFMTCAYAEGTAQKVSLSLKNVKLEDAFQQISRQTSLKFLYNDDVIAKSSRISLNIRETDVKDALHMMLPTQNYSFKIIAGTVTVNYREMTPNAATIAVDVQSPITGRVTSMNGEPLAGVSIGVKGTSQGTTTNESGNFSINVPSGSTLTFRYVGYLTKDIPVSNQRTLNVQLMAEDQAIEEVVVTGMGQRVDRRLFTGATSQISGEAAQIGGQIDPSRGLEGRVAGVSVQNVTGTFGTAPKIRVRGATSIYGASKPLWVIDGVIVEDVADVNADALSSGDALTLISSAVAGLNMHDIESFQILKDGSATSIYGARAMAGVIVITTKKGTAGRSSLNYTGEYTIRAIPRYSEFNIMNSQEQMSVYQDVYPKQDIRLGDLLTEANSGVYGDLYRRIQTGEVVNDLFTNRHHVNNFLREAEYRNTDWFSQLFQPSVQHNHSVSMSSGTEKSQYYSSISALVDPGWTKRSGVNRYTGNLNANYNISDNLRLNIITNGSYRQQQAPGTLGQTTDVVFGEVKRDFDINPYAYAMNSSRTLDPNVFYTRNYAPFNILHELENNYMDVNVTDLRFQGDLKWKVVPELELGAFGSVRYQSTAQHHYVKDLSNQAQAYRAGIDFGTTVIRDKNPFLYTDPDNPYAQPISVLPEGGIYNRTDYTMFEQLFRFTAQYNKTFNYNHIVSAFAGSELTASDRNNTWFRGWGLQYELGESPFTDYRVFKRGQEENTPYFHVNRNKDNDPTNTKYKQAAFFTNLTYSYAGKYILNGTFRYEGSNKLGEAISARWMPSFNVAGAWNAHEEDFFTDLFPALSHLTLKASYSLTGDRGPADVTNSHAIYASYNPWRPTASDTESGLQIMDPANSELTYEKKHELNIGTSIGLVDNRINIEFDWFKRNNFDLIGVVNTQGMTGVISKMGNVADMKSSGAELSLTGHIFRDGQFKWQSNLIYSHVKTEVTRLDTRSQVIDLITGTGFAQEGGPSRGLYSIPFVRLNNEGLPVFLGPDNEETTTDIYFQERDRIDYLKYEGPTDPIHTGGWGNQFNYKNFGLNVFMTYSFGNVVRLNPVFKHEYDDLTASTKEFADRWMVPGDEAYTNVPLVSSKGQNRAYNNDLQYTFNAYNYSSVRTAKGDFIRLKDVSLSYELPKNWVNAWKVNSLGLRFNATNLFLIYADKKLNGQDPEFVNAGGVAAPMARQYTLTLRLGL</sequence>
<keyword evidence="2 7" id="KW-0813">Transport</keyword>
<keyword evidence="3 7" id="KW-1134">Transmembrane beta strand</keyword>
<evidence type="ECO:0000256" key="3">
    <source>
        <dbReference type="ARBA" id="ARBA00022452"/>
    </source>
</evidence>
<evidence type="ECO:0000256" key="4">
    <source>
        <dbReference type="ARBA" id="ARBA00022692"/>
    </source>
</evidence>
<comment type="caution">
    <text evidence="9">The sequence shown here is derived from an EMBL/GenBank/DDBJ whole genome shotgun (WGS) entry which is preliminary data.</text>
</comment>
<organism evidence="9 10">
    <name type="scientific">Sphingobacterium corticibacterium</name>
    <dbReference type="NCBI Taxonomy" id="2484746"/>
    <lineage>
        <taxon>Bacteria</taxon>
        <taxon>Pseudomonadati</taxon>
        <taxon>Bacteroidota</taxon>
        <taxon>Sphingobacteriia</taxon>
        <taxon>Sphingobacteriales</taxon>
        <taxon>Sphingobacteriaceae</taxon>
        <taxon>Sphingobacterium</taxon>
    </lineage>
</organism>
<dbReference type="SUPFAM" id="SSF56935">
    <property type="entry name" value="Porins"/>
    <property type="match status" value="1"/>
</dbReference>
<comment type="similarity">
    <text evidence="7">Belongs to the TonB-dependent receptor family.</text>
</comment>
<name>A0A4Q6XQR3_9SPHI</name>
<keyword evidence="4 7" id="KW-0812">Transmembrane</keyword>
<accession>A0A4Q6XQR3</accession>
<dbReference type="Gene3D" id="2.170.130.10">
    <property type="entry name" value="TonB-dependent receptor, plug domain"/>
    <property type="match status" value="1"/>
</dbReference>